<dbReference type="AlphaFoldDB" id="A0A1D2YTD6"/>
<dbReference type="OrthoDB" id="2083262at2"/>
<name>A0A1D2YTD6_9BACI</name>
<protein>
    <recommendedName>
        <fullName evidence="6">PemK-like protein</fullName>
    </recommendedName>
</protein>
<sequence length="240" mass="28248">MLPLTDIKGKLEQNCEKLNLSLNDNFIINNELDRTINNSNEILKNLPLLDIINFISWNDVWNKYGIYGSKKQEQRNNFSSKSYSRGRLLLIDYGHHNIGLEFSYEHIGVVLKDFGNLILVLPVTSDRGKRYPSKIENTIIRVKSEEYNQFDNDSILLLHQITSIGKNRIIKDLFQNISRTELFKKVEEKLIQIYSPYVNKLNKDKVKEFEKLIKNQEDEIEKLRRQIRELQLQISEASSF</sequence>
<dbReference type="GO" id="GO:0003677">
    <property type="term" value="F:DNA binding"/>
    <property type="evidence" value="ECO:0007669"/>
    <property type="project" value="InterPro"/>
</dbReference>
<gene>
    <name evidence="4" type="ORF">BHF71_10585</name>
</gene>
<feature type="coiled-coil region" evidence="3">
    <location>
        <begin position="199"/>
        <end position="240"/>
    </location>
</feature>
<evidence type="ECO:0000256" key="1">
    <source>
        <dbReference type="ARBA" id="ARBA00007521"/>
    </source>
</evidence>
<keyword evidence="5" id="KW-1185">Reference proteome</keyword>
<dbReference type="RefSeq" id="WP_069657183.1">
    <property type="nucleotide sequence ID" value="NZ_MIJF01000044.1"/>
</dbReference>
<dbReference type="EMBL" id="MIJF01000044">
    <property type="protein sequence ID" value="OEF98949.1"/>
    <property type="molecule type" value="Genomic_DNA"/>
</dbReference>
<organism evidence="4 5">
    <name type="scientific">Vulcanibacillus modesticaldus</name>
    <dbReference type="NCBI Taxonomy" id="337097"/>
    <lineage>
        <taxon>Bacteria</taxon>
        <taxon>Bacillati</taxon>
        <taxon>Bacillota</taxon>
        <taxon>Bacilli</taxon>
        <taxon>Bacillales</taxon>
        <taxon>Bacillaceae</taxon>
        <taxon>Vulcanibacillus</taxon>
    </lineage>
</organism>
<dbReference type="InterPro" id="IPR003477">
    <property type="entry name" value="PemK-like"/>
</dbReference>
<reference evidence="4 5" key="1">
    <citation type="submission" date="2016-09" db="EMBL/GenBank/DDBJ databases">
        <title>Draft genome sequence for the type strain of Vulcanibacillus modesticaldus BR, a strictly anaerobic, moderately thermophilic, and nitrate-reducing bacterium from deep sea-hydrothermal vents of the Mid-Atlantic Ridge.</title>
        <authorList>
            <person name="Abin C.A."/>
            <person name="Hollibaugh J.T."/>
        </authorList>
    </citation>
    <scope>NUCLEOTIDE SEQUENCE [LARGE SCALE GENOMIC DNA]</scope>
    <source>
        <strain evidence="4 5">BR</strain>
    </source>
</reference>
<dbReference type="InterPro" id="IPR011067">
    <property type="entry name" value="Plasmid_toxin/cell-grow_inhib"/>
</dbReference>
<evidence type="ECO:0000313" key="4">
    <source>
        <dbReference type="EMBL" id="OEF98949.1"/>
    </source>
</evidence>
<evidence type="ECO:0000256" key="2">
    <source>
        <dbReference type="ARBA" id="ARBA00022649"/>
    </source>
</evidence>
<comment type="similarity">
    <text evidence="1">Belongs to the PemK/MazF family.</text>
</comment>
<dbReference type="Pfam" id="PF02452">
    <property type="entry name" value="PemK_toxin"/>
    <property type="match status" value="1"/>
</dbReference>
<dbReference type="Gene3D" id="2.30.30.110">
    <property type="match status" value="1"/>
</dbReference>
<keyword evidence="2" id="KW-1277">Toxin-antitoxin system</keyword>
<dbReference type="Proteomes" id="UP000243739">
    <property type="component" value="Unassembled WGS sequence"/>
</dbReference>
<proteinExistence type="inferred from homology"/>
<evidence type="ECO:0008006" key="6">
    <source>
        <dbReference type="Google" id="ProtNLM"/>
    </source>
</evidence>
<dbReference type="SUPFAM" id="SSF50118">
    <property type="entry name" value="Cell growth inhibitor/plasmid maintenance toxic component"/>
    <property type="match status" value="1"/>
</dbReference>
<evidence type="ECO:0000256" key="3">
    <source>
        <dbReference type="SAM" id="Coils"/>
    </source>
</evidence>
<comment type="caution">
    <text evidence="4">The sequence shown here is derived from an EMBL/GenBank/DDBJ whole genome shotgun (WGS) entry which is preliminary data.</text>
</comment>
<evidence type="ECO:0000313" key="5">
    <source>
        <dbReference type="Proteomes" id="UP000243739"/>
    </source>
</evidence>
<keyword evidence="3" id="KW-0175">Coiled coil</keyword>
<accession>A0A1D2YTD6</accession>